<sequence length="512" mass="55014">MRQKLLIALFIPLVVTAGMAPAREDLVLAIGGEPETGFDPMAGWGSYGNPLFQSTLLKRGPALETLPDLATAWQLSEDRRVWTITLRPDARFSDGSPVRAQDVAFTFRTAREAAGPLDLSVMEGAEAVDDRTLRLTLSRPWITFAETFYSLGIVPEAGYGPGYGRAPVGSGPYRFVSWSEGGQLIVARNDDYYGKKPAFRQITFLFTGADGGLAAAQAGAAQMVAVPAQLAGAVPPGFHSIAARTVDNRGISLPFTPPREEAGRQIGNAVTADPAIRRAINLWLDRELIVDVALEGHGTPAFGPADGLPWGGEAPFARDGDGALALLEQAGWLPGPDGIRVKGGTRAAFAINYPASDATRQALAETVVELLRPLGIAAVAKGGSWQSIGRVMHAEPVVFGFGSHSPYQVYALYSGRLQGMEYLNPTFYANPEVDTLFDRAQAAQSLEASYPFWAEAAQHYGMAGDNAWAWLVNLDHVYLIDNCLDLGPLQVEPHGHGWPITAGIAEWRWTCE</sequence>
<dbReference type="SUPFAM" id="SSF53850">
    <property type="entry name" value="Periplasmic binding protein-like II"/>
    <property type="match status" value="1"/>
</dbReference>
<protein>
    <submittedName>
        <fullName evidence="5">Nickel ABC transporter substrate-binding protein</fullName>
    </submittedName>
</protein>
<dbReference type="STRING" id="195105.CN97_16875"/>
<comment type="subcellular location">
    <subcellularLocation>
        <location evidence="1">Periplasm</location>
    </subcellularLocation>
</comment>
<dbReference type="AlphaFoldDB" id="A0A086Y4Y6"/>
<evidence type="ECO:0000256" key="4">
    <source>
        <dbReference type="ARBA" id="ARBA00022729"/>
    </source>
</evidence>
<name>A0A086Y4Y6_9RHOB</name>
<dbReference type="Gene3D" id="3.40.190.10">
    <property type="entry name" value="Periplasmic binding protein-like II"/>
    <property type="match status" value="1"/>
</dbReference>
<dbReference type="PIRSF" id="PIRSF002741">
    <property type="entry name" value="MppA"/>
    <property type="match status" value="1"/>
</dbReference>
<dbReference type="InterPro" id="IPR000914">
    <property type="entry name" value="SBP_5_dom"/>
</dbReference>
<proteinExistence type="inferred from homology"/>
<dbReference type="GO" id="GO:0030288">
    <property type="term" value="C:outer membrane-bounded periplasmic space"/>
    <property type="evidence" value="ECO:0007669"/>
    <property type="project" value="UniProtKB-ARBA"/>
</dbReference>
<evidence type="ECO:0000256" key="1">
    <source>
        <dbReference type="ARBA" id="ARBA00004418"/>
    </source>
</evidence>
<evidence type="ECO:0000313" key="6">
    <source>
        <dbReference type="Proteomes" id="UP000028826"/>
    </source>
</evidence>
<dbReference type="InterPro" id="IPR039424">
    <property type="entry name" value="SBP_5"/>
</dbReference>
<organism evidence="5 6">
    <name type="scientific">Haematobacter massiliensis</name>
    <dbReference type="NCBI Taxonomy" id="195105"/>
    <lineage>
        <taxon>Bacteria</taxon>
        <taxon>Pseudomonadati</taxon>
        <taxon>Pseudomonadota</taxon>
        <taxon>Alphaproteobacteria</taxon>
        <taxon>Rhodobacterales</taxon>
        <taxon>Paracoccaceae</taxon>
        <taxon>Haematobacter</taxon>
    </lineage>
</organism>
<dbReference type="CDD" id="cd08518">
    <property type="entry name" value="PBP2_NikA_DppA_OppA_like_19"/>
    <property type="match status" value="1"/>
</dbReference>
<reference evidence="5 6" key="1">
    <citation type="submission" date="2014-03" db="EMBL/GenBank/DDBJ databases">
        <title>Genome of Haematobacter massiliensis CCUG 47968.</title>
        <authorList>
            <person name="Wang D."/>
            <person name="Wang G."/>
        </authorList>
    </citation>
    <scope>NUCLEOTIDE SEQUENCE [LARGE SCALE GENOMIC DNA]</scope>
    <source>
        <strain evidence="5 6">CCUG 47968</strain>
    </source>
</reference>
<evidence type="ECO:0000313" key="5">
    <source>
        <dbReference type="EMBL" id="KFI29336.1"/>
    </source>
</evidence>
<dbReference type="OrthoDB" id="9803988at2"/>
<dbReference type="Proteomes" id="UP000028826">
    <property type="component" value="Unassembled WGS sequence"/>
</dbReference>
<dbReference type="PANTHER" id="PTHR30290">
    <property type="entry name" value="PERIPLASMIC BINDING COMPONENT OF ABC TRANSPORTER"/>
    <property type="match status" value="1"/>
</dbReference>
<dbReference type="InterPro" id="IPR030678">
    <property type="entry name" value="Peptide/Ni-bd"/>
</dbReference>
<dbReference type="RefSeq" id="WP_035710897.1">
    <property type="nucleotide sequence ID" value="NZ_CAMIFG010000037.1"/>
</dbReference>
<dbReference type="GO" id="GO:0043190">
    <property type="term" value="C:ATP-binding cassette (ABC) transporter complex"/>
    <property type="evidence" value="ECO:0007669"/>
    <property type="project" value="InterPro"/>
</dbReference>
<gene>
    <name evidence="5" type="ORF">CN97_16875</name>
</gene>
<comment type="similarity">
    <text evidence="2">Belongs to the bacterial solute-binding protein 5 family.</text>
</comment>
<comment type="caution">
    <text evidence="5">The sequence shown here is derived from an EMBL/GenBank/DDBJ whole genome shotgun (WGS) entry which is preliminary data.</text>
</comment>
<keyword evidence="4" id="KW-0732">Signal</keyword>
<dbReference type="GO" id="GO:1904680">
    <property type="term" value="F:peptide transmembrane transporter activity"/>
    <property type="evidence" value="ECO:0007669"/>
    <property type="project" value="TreeGrafter"/>
</dbReference>
<dbReference type="eggNOG" id="COG0747">
    <property type="taxonomic scope" value="Bacteria"/>
</dbReference>
<keyword evidence="6" id="KW-1185">Reference proteome</keyword>
<dbReference type="EMBL" id="JGYG01000006">
    <property type="protein sequence ID" value="KFI29336.1"/>
    <property type="molecule type" value="Genomic_DNA"/>
</dbReference>
<dbReference type="Gene3D" id="3.10.105.10">
    <property type="entry name" value="Dipeptide-binding Protein, Domain 3"/>
    <property type="match status" value="1"/>
</dbReference>
<dbReference type="PANTHER" id="PTHR30290:SF9">
    <property type="entry name" value="OLIGOPEPTIDE-BINDING PROTEIN APPA"/>
    <property type="match status" value="1"/>
</dbReference>
<evidence type="ECO:0000256" key="3">
    <source>
        <dbReference type="ARBA" id="ARBA00022448"/>
    </source>
</evidence>
<keyword evidence="3" id="KW-0813">Transport</keyword>
<accession>A0A086Y4Y6</accession>
<dbReference type="Pfam" id="PF00496">
    <property type="entry name" value="SBP_bac_5"/>
    <property type="match status" value="1"/>
</dbReference>
<evidence type="ECO:0000256" key="2">
    <source>
        <dbReference type="ARBA" id="ARBA00005695"/>
    </source>
</evidence>
<dbReference type="GO" id="GO:0015833">
    <property type="term" value="P:peptide transport"/>
    <property type="evidence" value="ECO:0007669"/>
    <property type="project" value="TreeGrafter"/>
</dbReference>